<keyword evidence="3" id="KW-0479">Metal-binding</keyword>
<feature type="region of interest" description="Disordered" evidence="7">
    <location>
        <begin position="1"/>
        <end position="25"/>
    </location>
</feature>
<gene>
    <name evidence="9" type="primary">cobG</name>
    <name evidence="9" type="ORF">IC608_07960</name>
</gene>
<evidence type="ECO:0000256" key="7">
    <source>
        <dbReference type="SAM" id="MobiDB-lite"/>
    </source>
</evidence>
<dbReference type="GO" id="GO:0020037">
    <property type="term" value="F:heme binding"/>
    <property type="evidence" value="ECO:0007669"/>
    <property type="project" value="InterPro"/>
</dbReference>
<proteinExistence type="predicted"/>
<organism evidence="9 10">
    <name type="scientific">Devosia oryzisoli</name>
    <dbReference type="NCBI Taxonomy" id="2774138"/>
    <lineage>
        <taxon>Bacteria</taxon>
        <taxon>Pseudomonadati</taxon>
        <taxon>Pseudomonadota</taxon>
        <taxon>Alphaproteobacteria</taxon>
        <taxon>Hyphomicrobiales</taxon>
        <taxon>Devosiaceae</taxon>
        <taxon>Devosia</taxon>
    </lineage>
</organism>
<dbReference type="SUPFAM" id="SSF56014">
    <property type="entry name" value="Nitrite and sulphite reductase 4Fe-4S domain-like"/>
    <property type="match status" value="2"/>
</dbReference>
<keyword evidence="5" id="KW-0408">Iron</keyword>
<dbReference type="Gene3D" id="3.30.413.10">
    <property type="entry name" value="Sulfite Reductase Hemoprotein, domain 1"/>
    <property type="match status" value="2"/>
</dbReference>
<sequence>MDDQSSSVTATITPSRRGACPTLDAPMQTGDGLLARLRIPGNRLSPAQLRDVATLAIACGNGLVEVTARGNLQLRGLTQQSAPLFAATIRQSLPIESGLVVDLSPLAGDDPQEIADPRPLAQAIRDGAAPLADQLGPKVSVVIDGSGQISLAPLKADIRLLALGSDRWLVSLGGSKPQTMDQPTAIATTLATLSALAALGPDARATDLFPASSPGAPHPTPPHQGEGAEPVTTPDRATPPTPPLPPRGGGREGGSPTLEPRNGPTPPPTLPLPPLDGEGPREGWSPTLQTLNGHTTPLTLPFGQMPGTALIALADRATQSGLTTIRLAPDHTLLLDNATADLITDVAALGFITDPADPRRRVSACIGSDGCASGHIAARRIAAALAPHLPPGQHLHVSGCPKGCAHPRPADVTLVGRPGEIGLVIGGRAGDTPQAILDEAGLVPALTARQDAR</sequence>
<keyword evidence="1" id="KW-0004">4Fe-4S</keyword>
<evidence type="ECO:0000313" key="10">
    <source>
        <dbReference type="Proteomes" id="UP000654108"/>
    </source>
</evidence>
<dbReference type="PROSITE" id="PS00365">
    <property type="entry name" value="NIR_SIR"/>
    <property type="match status" value="1"/>
</dbReference>
<dbReference type="PANTHER" id="PTHR32439:SF9">
    <property type="entry name" value="BLR3264 PROTEIN"/>
    <property type="match status" value="1"/>
</dbReference>
<reference evidence="9" key="1">
    <citation type="submission" date="2020-09" db="EMBL/GenBank/DDBJ databases">
        <title>Genome seq and assembly of Devosia sp.</title>
        <authorList>
            <person name="Chhetri G."/>
        </authorList>
    </citation>
    <scope>NUCLEOTIDE SEQUENCE</scope>
    <source>
        <strain evidence="9">PTR5</strain>
    </source>
</reference>
<evidence type="ECO:0000256" key="1">
    <source>
        <dbReference type="ARBA" id="ARBA00022485"/>
    </source>
</evidence>
<dbReference type="InterPro" id="IPR045854">
    <property type="entry name" value="NO2/SO3_Rdtase_4Fe4S_sf"/>
</dbReference>
<keyword evidence="10" id="KW-1185">Reference proteome</keyword>
<dbReference type="NCBIfam" id="TIGR02435">
    <property type="entry name" value="CobG"/>
    <property type="match status" value="1"/>
</dbReference>
<dbReference type="InterPro" id="IPR006066">
    <property type="entry name" value="NO2/SO3_Rdtase_FeS/sirohaem_BS"/>
</dbReference>
<feature type="compositionally biased region" description="Pro residues" evidence="7">
    <location>
        <begin position="263"/>
        <end position="274"/>
    </location>
</feature>
<dbReference type="EC" id="1.14.13.83" evidence="9"/>
<keyword evidence="6" id="KW-0411">Iron-sulfur</keyword>
<accession>A0A927FTY7</accession>
<dbReference type="RefSeq" id="WP_191774297.1">
    <property type="nucleotide sequence ID" value="NZ_JACYFU010000002.1"/>
</dbReference>
<dbReference type="SUPFAM" id="SSF55124">
    <property type="entry name" value="Nitrite/Sulfite reductase N-terminal domain-like"/>
    <property type="match status" value="2"/>
</dbReference>
<dbReference type="Gene3D" id="3.90.480.10">
    <property type="entry name" value="Sulfite Reductase Hemoprotein,Domain 2"/>
    <property type="match status" value="1"/>
</dbReference>
<protein>
    <submittedName>
        <fullName evidence="9">Precorrin-3B synthase</fullName>
        <ecNumber evidence="9">1.14.13.83</ecNumber>
    </submittedName>
</protein>
<evidence type="ECO:0000256" key="2">
    <source>
        <dbReference type="ARBA" id="ARBA00022617"/>
    </source>
</evidence>
<comment type="caution">
    <text evidence="9">The sequence shown here is derived from an EMBL/GenBank/DDBJ whole genome shotgun (WGS) entry which is preliminary data.</text>
</comment>
<dbReference type="Pfam" id="PF03460">
    <property type="entry name" value="NIR_SIR_ferr"/>
    <property type="match status" value="1"/>
</dbReference>
<dbReference type="InterPro" id="IPR012798">
    <property type="entry name" value="Cbl_synth_CobG-like"/>
</dbReference>
<dbReference type="Proteomes" id="UP000654108">
    <property type="component" value="Unassembled WGS sequence"/>
</dbReference>
<evidence type="ECO:0000256" key="6">
    <source>
        <dbReference type="ARBA" id="ARBA00023014"/>
    </source>
</evidence>
<dbReference type="AlphaFoldDB" id="A0A927FTY7"/>
<evidence type="ECO:0000259" key="8">
    <source>
        <dbReference type="Pfam" id="PF03460"/>
    </source>
</evidence>
<feature type="compositionally biased region" description="Pro residues" evidence="7">
    <location>
        <begin position="237"/>
        <end position="246"/>
    </location>
</feature>
<dbReference type="InterPro" id="IPR051329">
    <property type="entry name" value="NIR_SIR_4Fe-4S"/>
</dbReference>
<dbReference type="InterPro" id="IPR036136">
    <property type="entry name" value="Nit/Sulf_reduc_fer-like_dom_sf"/>
</dbReference>
<dbReference type="GO" id="GO:0051539">
    <property type="term" value="F:4 iron, 4 sulfur cluster binding"/>
    <property type="evidence" value="ECO:0007669"/>
    <property type="project" value="UniProtKB-KW"/>
</dbReference>
<feature type="region of interest" description="Disordered" evidence="7">
    <location>
        <begin position="205"/>
        <end position="287"/>
    </location>
</feature>
<feature type="domain" description="Nitrite/Sulfite reductase ferredoxin-like" evidence="8">
    <location>
        <begin position="26"/>
        <end position="85"/>
    </location>
</feature>
<evidence type="ECO:0000313" key="9">
    <source>
        <dbReference type="EMBL" id="MBD8065407.1"/>
    </source>
</evidence>
<evidence type="ECO:0000256" key="4">
    <source>
        <dbReference type="ARBA" id="ARBA00023002"/>
    </source>
</evidence>
<dbReference type="PANTHER" id="PTHR32439">
    <property type="entry name" value="FERREDOXIN--NITRITE REDUCTASE, CHLOROPLASTIC"/>
    <property type="match status" value="1"/>
</dbReference>
<keyword evidence="2" id="KW-0349">Heme</keyword>
<evidence type="ECO:0000256" key="5">
    <source>
        <dbReference type="ARBA" id="ARBA00023004"/>
    </source>
</evidence>
<dbReference type="GO" id="GO:0046872">
    <property type="term" value="F:metal ion binding"/>
    <property type="evidence" value="ECO:0007669"/>
    <property type="project" value="UniProtKB-KW"/>
</dbReference>
<evidence type="ECO:0000256" key="3">
    <source>
        <dbReference type="ARBA" id="ARBA00022723"/>
    </source>
</evidence>
<name>A0A927FTY7_9HYPH</name>
<dbReference type="EMBL" id="JACYFU010000002">
    <property type="protein sequence ID" value="MBD8065407.1"/>
    <property type="molecule type" value="Genomic_DNA"/>
</dbReference>
<keyword evidence="4 9" id="KW-0560">Oxidoreductase</keyword>
<dbReference type="InterPro" id="IPR005117">
    <property type="entry name" value="NiRdtase/SiRdtase_haem-b_fer"/>
</dbReference>
<dbReference type="GO" id="GO:0043818">
    <property type="term" value="F:precorrin-3B synthase activity"/>
    <property type="evidence" value="ECO:0007669"/>
    <property type="project" value="UniProtKB-EC"/>
</dbReference>
<feature type="compositionally biased region" description="Polar residues" evidence="7">
    <location>
        <begin position="1"/>
        <end position="14"/>
    </location>
</feature>